<name>A0A402DNB3_9CELL</name>
<keyword evidence="1" id="KW-0472">Membrane</keyword>
<evidence type="ECO:0000313" key="2">
    <source>
        <dbReference type="EMBL" id="GCE75596.1"/>
    </source>
</evidence>
<dbReference type="Proteomes" id="UP000289954">
    <property type="component" value="Unassembled WGS sequence"/>
</dbReference>
<feature type="transmembrane region" description="Helical" evidence="1">
    <location>
        <begin position="7"/>
        <end position="28"/>
    </location>
</feature>
<comment type="caution">
    <text evidence="2">The sequence shown here is derived from an EMBL/GenBank/DDBJ whole genome shotgun (WGS) entry which is preliminary data.</text>
</comment>
<proteinExistence type="predicted"/>
<feature type="transmembrane region" description="Helical" evidence="1">
    <location>
        <begin position="109"/>
        <end position="131"/>
    </location>
</feature>
<evidence type="ECO:0000256" key="1">
    <source>
        <dbReference type="SAM" id="Phobius"/>
    </source>
</evidence>
<feature type="transmembrane region" description="Helical" evidence="1">
    <location>
        <begin position="40"/>
        <end position="63"/>
    </location>
</feature>
<reference evidence="2 3" key="1">
    <citation type="submission" date="2019-01" db="EMBL/GenBank/DDBJ databases">
        <title>Draft genome sequence of Cellulomonas takizawaensis strain TKZ-21.</title>
        <authorList>
            <person name="Yamamura H."/>
            <person name="Hayashi T."/>
            <person name="Hamada M."/>
            <person name="Serisawa Y."/>
            <person name="Matsuyama K."/>
            <person name="Nakagawa Y."/>
            <person name="Otoguro M."/>
            <person name="Yanagida F."/>
            <person name="Hayakawa M."/>
        </authorList>
    </citation>
    <scope>NUCLEOTIDE SEQUENCE [LARGE SCALE GENOMIC DNA]</scope>
    <source>
        <strain evidence="2 3">NBRC12680</strain>
    </source>
</reference>
<keyword evidence="3" id="KW-1185">Reference proteome</keyword>
<evidence type="ECO:0000313" key="3">
    <source>
        <dbReference type="Proteomes" id="UP000289954"/>
    </source>
</evidence>
<dbReference type="AlphaFoldDB" id="A0A402DNB3"/>
<gene>
    <name evidence="2" type="ORF">CBZ_06520</name>
</gene>
<dbReference type="RefSeq" id="WP_130780201.1">
    <property type="nucleotide sequence ID" value="NZ_BIMR01000036.1"/>
</dbReference>
<dbReference type="EMBL" id="BIMR01000036">
    <property type="protein sequence ID" value="GCE75596.1"/>
    <property type="molecule type" value="Genomic_DNA"/>
</dbReference>
<feature type="transmembrane region" description="Helical" evidence="1">
    <location>
        <begin position="75"/>
        <end position="97"/>
    </location>
</feature>
<protein>
    <submittedName>
        <fullName evidence="2">Uncharacterized protein</fullName>
    </submittedName>
</protein>
<feature type="transmembrane region" description="Helical" evidence="1">
    <location>
        <begin position="162"/>
        <end position="186"/>
    </location>
</feature>
<sequence>MQQKDWGPALVGTAIGFVTFVVVNLLVVPTVGRTAATGGAVALGAVLLLLQLVAPLVAGVVAARRRRNAGTERRADAVPAAALAGTGTGLVVGMLGAALELAKSEGVDVVSALVTLVLFVAVGALAGLLVAPRSLSTNRSTVSGRPAWSGYDDAGQASLESLGAIGVAVLLVVTLVTVMTPGGQWLQDNLAYHLCRIVTLGQGGCGAPPTIDQAQHKPTQACVVDDMLDGRQASVSVMFVAVEGGGTIRVETMSDDTYRVSVDGQAGAGLTAGVGGGLNVTVDDKIHGGEAQASAAAYVAAGGGATWVVDEKGKTALVDYLKEQRDWATLAATGPLGGAVSTVGNAGGQLLDWVQGDLYTPPAPDELFGYAGILADGSASAASLVQGGAVSGNAATVLGSRIDVKTGALTTFYRTTYEGEAKLTQQDGINETELGAGGKAEIVLAVTVDPEGNPVKITATGLAAGNAKAEISNLFAGELLAENPSGGTRFEASLELTGPETVDIGLGLLQASGITTKNPVQRYEGGKDAVTTFLEAARQRGILTRQDVTYDSDTSLAAQLNAKIGPVGFGADFANTQTTVTSGDAFYYNGSGWNQWTGCSQ</sequence>
<keyword evidence="1" id="KW-1133">Transmembrane helix</keyword>
<keyword evidence="1" id="KW-0812">Transmembrane</keyword>
<accession>A0A402DNB3</accession>
<organism evidence="2 3">
    <name type="scientific">Cellulomonas biazotea</name>
    <dbReference type="NCBI Taxonomy" id="1709"/>
    <lineage>
        <taxon>Bacteria</taxon>
        <taxon>Bacillati</taxon>
        <taxon>Actinomycetota</taxon>
        <taxon>Actinomycetes</taxon>
        <taxon>Micrococcales</taxon>
        <taxon>Cellulomonadaceae</taxon>
        <taxon>Cellulomonas</taxon>
    </lineage>
</organism>
<dbReference type="OrthoDB" id="4825107at2"/>